<organism evidence="1 2">
    <name type="scientific">Phytophthora kernoviae</name>
    <dbReference type="NCBI Taxonomy" id="325452"/>
    <lineage>
        <taxon>Eukaryota</taxon>
        <taxon>Sar</taxon>
        <taxon>Stramenopiles</taxon>
        <taxon>Oomycota</taxon>
        <taxon>Peronosporomycetes</taxon>
        <taxon>Peronosporales</taxon>
        <taxon>Peronosporaceae</taxon>
        <taxon>Phytophthora</taxon>
    </lineage>
</organism>
<proteinExistence type="predicted"/>
<dbReference type="AlphaFoldDB" id="A0A421FDR4"/>
<dbReference type="Proteomes" id="UP000285883">
    <property type="component" value="Unassembled WGS sequence"/>
</dbReference>
<gene>
    <name evidence="1" type="ORF">BBI17_005924</name>
</gene>
<name>A0A421FDR4_9STRA</name>
<sequence>MALYDAYIRERLLNFLNVGSLTNMVVMSRVLIPSLEPVLFQPTPNMLVVYAVLVREDETFDPETQTIRRIYIKYGRSRSVPIHVQQHRVTYGMAVFLFMLPVPADMLVQCEGFLRDEFSMDEQQIPIILNGFERIEIVRV</sequence>
<dbReference type="EMBL" id="MAYM02000473">
    <property type="protein sequence ID" value="RLN38205.1"/>
    <property type="molecule type" value="Genomic_DNA"/>
</dbReference>
<reference evidence="1 2" key="1">
    <citation type="submission" date="2018-07" db="EMBL/GenBank/DDBJ databases">
        <title>Genome sequencing of oomycete isolates from Chile give support for New Zealand origin for Phytophthora kernoviae and make available the first Nothophytophthora sp. genome.</title>
        <authorList>
            <person name="Studholme D.J."/>
            <person name="Sanfuentes E."/>
            <person name="Panda P."/>
            <person name="Hill R."/>
            <person name="Sambles C."/>
            <person name="Grant M."/>
            <person name="Williams N.M."/>
            <person name="Mcdougal R.L."/>
        </authorList>
    </citation>
    <scope>NUCLEOTIDE SEQUENCE [LARGE SCALE GENOMIC DNA]</scope>
    <source>
        <strain evidence="1">Chile2</strain>
    </source>
</reference>
<evidence type="ECO:0000313" key="2">
    <source>
        <dbReference type="Proteomes" id="UP000285883"/>
    </source>
</evidence>
<comment type="caution">
    <text evidence="1">The sequence shown here is derived from an EMBL/GenBank/DDBJ whole genome shotgun (WGS) entry which is preliminary data.</text>
</comment>
<protein>
    <submittedName>
        <fullName evidence="1">Uncharacterized protein</fullName>
    </submittedName>
</protein>
<accession>A0A421FDR4</accession>
<evidence type="ECO:0000313" key="1">
    <source>
        <dbReference type="EMBL" id="RLN38205.1"/>
    </source>
</evidence>